<comment type="similarity">
    <text evidence="2">Belongs to the WD repeat SWD2 family.</text>
</comment>
<comment type="subcellular location">
    <subcellularLocation>
        <location evidence="1">Nucleus</location>
    </subcellularLocation>
</comment>
<dbReference type="Pfam" id="PF00400">
    <property type="entry name" value="WD40"/>
    <property type="match status" value="3"/>
</dbReference>
<dbReference type="EMBL" id="JAKKPZ010000174">
    <property type="protein sequence ID" value="KAI1699589.1"/>
    <property type="molecule type" value="Genomic_DNA"/>
</dbReference>
<evidence type="ECO:0000313" key="7">
    <source>
        <dbReference type="EMBL" id="KAI1699589.1"/>
    </source>
</evidence>
<dbReference type="InterPro" id="IPR001680">
    <property type="entry name" value="WD40_rpt"/>
</dbReference>
<keyword evidence="3 6" id="KW-0853">WD repeat</keyword>
<feature type="repeat" description="WD" evidence="6">
    <location>
        <begin position="105"/>
        <end position="146"/>
    </location>
</feature>
<dbReference type="GO" id="GO:0003682">
    <property type="term" value="F:chromatin binding"/>
    <property type="evidence" value="ECO:0007669"/>
    <property type="project" value="TreeGrafter"/>
</dbReference>
<gene>
    <name evidence="7" type="ORF">DdX_17240</name>
</gene>
<evidence type="ECO:0000256" key="3">
    <source>
        <dbReference type="ARBA" id="ARBA00022574"/>
    </source>
</evidence>
<comment type="caution">
    <text evidence="7">The sequence shown here is derived from an EMBL/GenBank/DDBJ whole genome shotgun (WGS) entry which is preliminary data.</text>
</comment>
<evidence type="ECO:0000256" key="4">
    <source>
        <dbReference type="ARBA" id="ARBA00022737"/>
    </source>
</evidence>
<dbReference type="InterPro" id="IPR015943">
    <property type="entry name" value="WD40/YVTN_repeat-like_dom_sf"/>
</dbReference>
<accession>A0AAD4MMJ2</accession>
<keyword evidence="4" id="KW-0677">Repeat</keyword>
<evidence type="ECO:0000256" key="6">
    <source>
        <dbReference type="PROSITE-ProRule" id="PRU00221"/>
    </source>
</evidence>
<dbReference type="PROSITE" id="PS50082">
    <property type="entry name" value="WD_REPEATS_2"/>
    <property type="match status" value="2"/>
</dbReference>
<keyword evidence="8" id="KW-1185">Reference proteome</keyword>
<dbReference type="GO" id="GO:0048188">
    <property type="term" value="C:Set1C/COMPASS complex"/>
    <property type="evidence" value="ECO:0007669"/>
    <property type="project" value="TreeGrafter"/>
</dbReference>
<evidence type="ECO:0000256" key="1">
    <source>
        <dbReference type="ARBA" id="ARBA00004123"/>
    </source>
</evidence>
<proteinExistence type="inferred from homology"/>
<sequence>MKLDTENIRTLVAAKTFADTLATSKINHINFSPNGDFLVTSSDDDQIIMYDCIAGKKKTSINSKKYGSDLVHFTHTGKEVIHASTKVDNTIRLLNVEEKKYLMYFREHTGKVTSIVPYPFSPVFLSASLDDTVRLWDTRTKKCQGLMTLPPNSNPIVAFDPEGRVFSVGIHSETVMFYDLQNFTRGPFITESPFQKPDTVQWTGMKISPDGKQLLVMTNDKVLRILDAMDGKFLRNLEGHENDKNVHLRASFSPCGKFVFCGSTDYEICIWEMESGKLINKMKTAHISTPENVVFNPNYCLMASACSTLRLWIPNAKTDK</sequence>
<dbReference type="GO" id="GO:0016070">
    <property type="term" value="P:RNA metabolic process"/>
    <property type="evidence" value="ECO:0007669"/>
    <property type="project" value="UniProtKB-ARBA"/>
</dbReference>
<dbReference type="PANTHER" id="PTHR19861">
    <property type="entry name" value="WD40 REPEAT PROTEIN SWD2"/>
    <property type="match status" value="1"/>
</dbReference>
<evidence type="ECO:0000313" key="8">
    <source>
        <dbReference type="Proteomes" id="UP001201812"/>
    </source>
</evidence>
<dbReference type="Gene3D" id="2.130.10.10">
    <property type="entry name" value="YVTN repeat-like/Quinoprotein amine dehydrogenase"/>
    <property type="match status" value="1"/>
</dbReference>
<dbReference type="SUPFAM" id="SSF50978">
    <property type="entry name" value="WD40 repeat-like"/>
    <property type="match status" value="1"/>
</dbReference>
<dbReference type="SMART" id="SM00320">
    <property type="entry name" value="WD40"/>
    <property type="match status" value="6"/>
</dbReference>
<dbReference type="Proteomes" id="UP001201812">
    <property type="component" value="Unassembled WGS sequence"/>
</dbReference>
<dbReference type="InterPro" id="IPR037867">
    <property type="entry name" value="Swd2/WDR82"/>
</dbReference>
<evidence type="ECO:0000256" key="5">
    <source>
        <dbReference type="ARBA" id="ARBA00023242"/>
    </source>
</evidence>
<reference evidence="7" key="1">
    <citation type="submission" date="2022-01" db="EMBL/GenBank/DDBJ databases">
        <title>Genome Sequence Resource for Two Populations of Ditylenchus destructor, the Migratory Endoparasitic Phytonematode.</title>
        <authorList>
            <person name="Zhang H."/>
            <person name="Lin R."/>
            <person name="Xie B."/>
        </authorList>
    </citation>
    <scope>NUCLEOTIDE SEQUENCE</scope>
    <source>
        <strain evidence="7">BazhouSP</strain>
    </source>
</reference>
<dbReference type="AlphaFoldDB" id="A0AAD4MMJ2"/>
<keyword evidence="5" id="KW-0539">Nucleus</keyword>
<feature type="repeat" description="WD" evidence="6">
    <location>
        <begin position="251"/>
        <end position="281"/>
    </location>
</feature>
<protein>
    <submittedName>
        <fullName evidence="7">WD repeat-containing protein 82</fullName>
    </submittedName>
</protein>
<name>A0AAD4MMJ2_9BILA</name>
<evidence type="ECO:0000256" key="2">
    <source>
        <dbReference type="ARBA" id="ARBA00005616"/>
    </source>
</evidence>
<dbReference type="PANTHER" id="PTHR19861:SF0">
    <property type="entry name" value="WD REPEAT-CONTAINING PROTEIN 82"/>
    <property type="match status" value="1"/>
</dbReference>
<dbReference type="PROSITE" id="PS50294">
    <property type="entry name" value="WD_REPEATS_REGION"/>
    <property type="match status" value="1"/>
</dbReference>
<organism evidence="7 8">
    <name type="scientific">Ditylenchus destructor</name>
    <dbReference type="NCBI Taxonomy" id="166010"/>
    <lineage>
        <taxon>Eukaryota</taxon>
        <taxon>Metazoa</taxon>
        <taxon>Ecdysozoa</taxon>
        <taxon>Nematoda</taxon>
        <taxon>Chromadorea</taxon>
        <taxon>Rhabditida</taxon>
        <taxon>Tylenchina</taxon>
        <taxon>Tylenchomorpha</taxon>
        <taxon>Sphaerularioidea</taxon>
        <taxon>Anguinidae</taxon>
        <taxon>Anguininae</taxon>
        <taxon>Ditylenchus</taxon>
    </lineage>
</organism>
<dbReference type="InterPro" id="IPR036322">
    <property type="entry name" value="WD40_repeat_dom_sf"/>
</dbReference>